<dbReference type="SUPFAM" id="SSF52833">
    <property type="entry name" value="Thioredoxin-like"/>
    <property type="match status" value="1"/>
</dbReference>
<name>A0A1I4HAH1_9FIRM</name>
<gene>
    <name evidence="1" type="ORF">SAMN02983006_01012</name>
</gene>
<reference evidence="1 2" key="1">
    <citation type="submission" date="2016-10" db="EMBL/GenBank/DDBJ databases">
        <authorList>
            <person name="de Groot N.N."/>
        </authorList>
    </citation>
    <scope>NUCLEOTIDE SEQUENCE [LARGE SCALE GENOMIC DNA]</scope>
    <source>
        <strain evidence="1 2">ATCC 51327</strain>
    </source>
</reference>
<dbReference type="AlphaFoldDB" id="A0A1I4HAH1"/>
<dbReference type="RefSeq" id="WP_089860641.1">
    <property type="nucleotide sequence ID" value="NZ_FOTI01000010.1"/>
</dbReference>
<dbReference type="Pfam" id="PF01257">
    <property type="entry name" value="2Fe-2S_thioredx"/>
    <property type="match status" value="1"/>
</dbReference>
<dbReference type="Gene3D" id="3.40.30.10">
    <property type="entry name" value="Glutaredoxin"/>
    <property type="match status" value="1"/>
</dbReference>
<evidence type="ECO:0000313" key="2">
    <source>
        <dbReference type="Proteomes" id="UP000199006"/>
    </source>
</evidence>
<dbReference type="OrthoDB" id="9807975at2"/>
<dbReference type="InterPro" id="IPR036249">
    <property type="entry name" value="Thioredoxin-like_sf"/>
</dbReference>
<organism evidence="1 2">
    <name type="scientific">Halanaerobium salsuginis</name>
    <dbReference type="NCBI Taxonomy" id="29563"/>
    <lineage>
        <taxon>Bacteria</taxon>
        <taxon>Bacillati</taxon>
        <taxon>Bacillota</taxon>
        <taxon>Clostridia</taxon>
        <taxon>Halanaerobiales</taxon>
        <taxon>Halanaerobiaceae</taxon>
        <taxon>Halanaerobium</taxon>
    </lineage>
</organism>
<proteinExistence type="predicted"/>
<protein>
    <submittedName>
        <fullName evidence="1">Thioredoxin-like [2Fe-2S] ferredoxin</fullName>
    </submittedName>
</protein>
<evidence type="ECO:0000313" key="1">
    <source>
        <dbReference type="EMBL" id="SFL38607.1"/>
    </source>
</evidence>
<dbReference type="CDD" id="cd02980">
    <property type="entry name" value="TRX_Fd_family"/>
    <property type="match status" value="1"/>
</dbReference>
<sequence>MQKVLICVGSSCHLKGAEKVVAIFKDLIEKYKLQNSIELSASFCQGNCTEGVNIAINGNKIAAVNEENAAAIFAAHLLPDQNE</sequence>
<dbReference type="EMBL" id="FOTI01000010">
    <property type="protein sequence ID" value="SFL38607.1"/>
    <property type="molecule type" value="Genomic_DNA"/>
</dbReference>
<accession>A0A1I4HAH1</accession>
<keyword evidence="2" id="KW-1185">Reference proteome</keyword>
<dbReference type="Proteomes" id="UP000199006">
    <property type="component" value="Unassembled WGS sequence"/>
</dbReference>
<dbReference type="STRING" id="29563.SAMN02983006_01012"/>